<dbReference type="GO" id="GO:0000155">
    <property type="term" value="F:phosphorelay sensor kinase activity"/>
    <property type="evidence" value="ECO:0007669"/>
    <property type="project" value="InterPro"/>
</dbReference>
<keyword evidence="8" id="KW-0902">Two-component regulatory system</keyword>
<dbReference type="AlphaFoldDB" id="A0A3M2LUB8"/>
<dbReference type="Gene3D" id="3.30.565.10">
    <property type="entry name" value="Histidine kinase-like ATPase, C-terminal domain"/>
    <property type="match status" value="1"/>
</dbReference>
<dbReference type="GO" id="GO:0046983">
    <property type="term" value="F:protein dimerization activity"/>
    <property type="evidence" value="ECO:0007669"/>
    <property type="project" value="InterPro"/>
</dbReference>
<gene>
    <name evidence="12" type="ORF">EBO15_27630</name>
</gene>
<dbReference type="Pfam" id="PF07730">
    <property type="entry name" value="HisKA_3"/>
    <property type="match status" value="1"/>
</dbReference>
<feature type="transmembrane region" description="Helical" evidence="10">
    <location>
        <begin position="107"/>
        <end position="125"/>
    </location>
</feature>
<keyword evidence="5" id="KW-0547">Nucleotide-binding</keyword>
<keyword evidence="7" id="KW-0067">ATP-binding</keyword>
<dbReference type="PANTHER" id="PTHR24421:SF10">
    <property type="entry name" value="NITRATE_NITRITE SENSOR PROTEIN NARQ"/>
    <property type="match status" value="1"/>
</dbReference>
<evidence type="ECO:0000256" key="6">
    <source>
        <dbReference type="ARBA" id="ARBA00022777"/>
    </source>
</evidence>
<feature type="transmembrane region" description="Helical" evidence="10">
    <location>
        <begin position="131"/>
        <end position="150"/>
    </location>
</feature>
<evidence type="ECO:0000256" key="7">
    <source>
        <dbReference type="ARBA" id="ARBA00022840"/>
    </source>
</evidence>
<dbReference type="CDD" id="cd16917">
    <property type="entry name" value="HATPase_UhpB-NarQ-NarX-like"/>
    <property type="match status" value="1"/>
</dbReference>
<comment type="catalytic activity">
    <reaction evidence="1">
        <text>ATP + protein L-histidine = ADP + protein N-phospho-L-histidine.</text>
        <dbReference type="EC" id="2.7.13.3"/>
    </reaction>
</comment>
<dbReference type="OrthoDB" id="227596at2"/>
<dbReference type="RefSeq" id="WP_122197376.1">
    <property type="nucleotide sequence ID" value="NZ_JBHSKC010000021.1"/>
</dbReference>
<dbReference type="InterPro" id="IPR003594">
    <property type="entry name" value="HATPase_dom"/>
</dbReference>
<protein>
    <recommendedName>
        <fullName evidence="2">histidine kinase</fullName>
        <ecNumber evidence="2">2.7.13.3</ecNumber>
    </recommendedName>
</protein>
<dbReference type="GO" id="GO:0016020">
    <property type="term" value="C:membrane"/>
    <property type="evidence" value="ECO:0007669"/>
    <property type="project" value="InterPro"/>
</dbReference>
<keyword evidence="6 12" id="KW-0418">Kinase</keyword>
<comment type="caution">
    <text evidence="12">The sequence shown here is derived from an EMBL/GenBank/DDBJ whole genome shotgun (WGS) entry which is preliminary data.</text>
</comment>
<organism evidence="12 13">
    <name type="scientific">Actinomadura harenae</name>
    <dbReference type="NCBI Taxonomy" id="2483351"/>
    <lineage>
        <taxon>Bacteria</taxon>
        <taxon>Bacillati</taxon>
        <taxon>Actinomycetota</taxon>
        <taxon>Actinomycetes</taxon>
        <taxon>Streptosporangiales</taxon>
        <taxon>Thermomonosporaceae</taxon>
        <taxon>Actinomadura</taxon>
    </lineage>
</organism>
<dbReference type="EMBL" id="RFFG01000058">
    <property type="protein sequence ID" value="RMI40133.1"/>
    <property type="molecule type" value="Genomic_DNA"/>
</dbReference>
<evidence type="ECO:0000256" key="2">
    <source>
        <dbReference type="ARBA" id="ARBA00012438"/>
    </source>
</evidence>
<dbReference type="SMART" id="SM00387">
    <property type="entry name" value="HATPase_c"/>
    <property type="match status" value="1"/>
</dbReference>
<feature type="domain" description="Histidine kinase/HSP90-like ATPase" evidence="11">
    <location>
        <begin position="280"/>
        <end position="375"/>
    </location>
</feature>
<keyword evidence="3" id="KW-0597">Phosphoprotein</keyword>
<dbReference type="InterPro" id="IPR011712">
    <property type="entry name" value="Sig_transdc_His_kin_sub3_dim/P"/>
</dbReference>
<evidence type="ECO:0000313" key="13">
    <source>
        <dbReference type="Proteomes" id="UP000282674"/>
    </source>
</evidence>
<dbReference type="GO" id="GO:0005524">
    <property type="term" value="F:ATP binding"/>
    <property type="evidence" value="ECO:0007669"/>
    <property type="project" value="UniProtKB-KW"/>
</dbReference>
<evidence type="ECO:0000256" key="9">
    <source>
        <dbReference type="SAM" id="MobiDB-lite"/>
    </source>
</evidence>
<keyword evidence="13" id="KW-1185">Reference proteome</keyword>
<dbReference type="InterPro" id="IPR050482">
    <property type="entry name" value="Sensor_HK_TwoCompSys"/>
</dbReference>
<keyword evidence="10" id="KW-0472">Membrane</keyword>
<evidence type="ECO:0000256" key="3">
    <source>
        <dbReference type="ARBA" id="ARBA00022553"/>
    </source>
</evidence>
<feature type="transmembrane region" description="Helical" evidence="10">
    <location>
        <begin position="38"/>
        <end position="57"/>
    </location>
</feature>
<sequence length="378" mass="39412">MVVRWPRGRTADVAIAVAVLAAVTAGSAQSLYAPRTEPWSVTAVGWALILAVCGALALRRVHPVAVALFTLVTTVVYYVMSTYDGPLLIAFILALYTVAEAGRPRVAAAIGVLAIALVGAGTAAGNGSINGIGLFMLAGWLAAVVLLGGLRFTAAAHAREAEQRAATEERLRIARELHDVVGHHLSLISVQSAAALRRYTKDRRRGEETAEESLAAIRATGTEAMRELRAMLGVLRQDGEDAPTAPARVLDRVGELADRARSAGLDVRADVSGPGRPPAEVELAAFRIVQEALTNVVKHARASTADVRVDRAPGAVTIEVTDDGHGHATAGTPDGASGSGIGGMRERARALGGELEAGPGPDGGFRVRARLPHEKRTA</sequence>
<keyword evidence="10" id="KW-0812">Transmembrane</keyword>
<dbReference type="Pfam" id="PF02518">
    <property type="entry name" value="HATPase_c"/>
    <property type="match status" value="1"/>
</dbReference>
<dbReference type="Gene3D" id="1.20.5.1930">
    <property type="match status" value="1"/>
</dbReference>
<name>A0A3M2LUB8_9ACTN</name>
<evidence type="ECO:0000256" key="5">
    <source>
        <dbReference type="ARBA" id="ARBA00022741"/>
    </source>
</evidence>
<feature type="region of interest" description="Disordered" evidence="9">
    <location>
        <begin position="321"/>
        <end position="378"/>
    </location>
</feature>
<evidence type="ECO:0000256" key="1">
    <source>
        <dbReference type="ARBA" id="ARBA00000085"/>
    </source>
</evidence>
<keyword evidence="10" id="KW-1133">Transmembrane helix</keyword>
<evidence type="ECO:0000313" key="12">
    <source>
        <dbReference type="EMBL" id="RMI40133.1"/>
    </source>
</evidence>
<evidence type="ECO:0000259" key="11">
    <source>
        <dbReference type="SMART" id="SM00387"/>
    </source>
</evidence>
<reference evidence="12 13" key="1">
    <citation type="submission" date="2018-10" db="EMBL/GenBank/DDBJ databases">
        <title>Isolation from soil.</title>
        <authorList>
            <person name="Hu J."/>
        </authorList>
    </citation>
    <scope>NUCLEOTIDE SEQUENCE [LARGE SCALE GENOMIC DNA]</scope>
    <source>
        <strain evidence="12 13">NEAU-Ht49</strain>
    </source>
</reference>
<dbReference type="PANTHER" id="PTHR24421">
    <property type="entry name" value="NITRATE/NITRITE SENSOR PROTEIN NARX-RELATED"/>
    <property type="match status" value="1"/>
</dbReference>
<proteinExistence type="predicted"/>
<evidence type="ECO:0000256" key="8">
    <source>
        <dbReference type="ARBA" id="ARBA00023012"/>
    </source>
</evidence>
<evidence type="ECO:0000256" key="4">
    <source>
        <dbReference type="ARBA" id="ARBA00022679"/>
    </source>
</evidence>
<dbReference type="InterPro" id="IPR036890">
    <property type="entry name" value="HATPase_C_sf"/>
</dbReference>
<dbReference type="Proteomes" id="UP000282674">
    <property type="component" value="Unassembled WGS sequence"/>
</dbReference>
<evidence type="ECO:0000256" key="10">
    <source>
        <dbReference type="SAM" id="Phobius"/>
    </source>
</evidence>
<dbReference type="EC" id="2.7.13.3" evidence="2"/>
<keyword evidence="4" id="KW-0808">Transferase</keyword>
<accession>A0A3M2LUB8</accession>
<dbReference type="SUPFAM" id="SSF55874">
    <property type="entry name" value="ATPase domain of HSP90 chaperone/DNA topoisomerase II/histidine kinase"/>
    <property type="match status" value="1"/>
</dbReference>